<feature type="compositionally biased region" description="Polar residues" evidence="2">
    <location>
        <begin position="359"/>
        <end position="386"/>
    </location>
</feature>
<feature type="compositionally biased region" description="Basic and acidic residues" evidence="2">
    <location>
        <begin position="279"/>
        <end position="302"/>
    </location>
</feature>
<dbReference type="CDD" id="cd00198">
    <property type="entry name" value="vWFA"/>
    <property type="match status" value="1"/>
</dbReference>
<name>A0ABP0L002_9DINO</name>
<comment type="caution">
    <text evidence="5">The sequence shown here is derived from an EMBL/GenBank/DDBJ whole genome shotgun (WGS) entry which is preliminary data.</text>
</comment>
<dbReference type="PANTHER" id="PTHR37947:SF2">
    <property type="entry name" value="VON WILLEBRAND FACTOR TYPE A"/>
    <property type="match status" value="1"/>
</dbReference>
<feature type="domain" description="VWFA" evidence="4">
    <location>
        <begin position="732"/>
        <end position="911"/>
    </location>
</feature>
<feature type="non-terminal residue" evidence="5">
    <location>
        <position position="1065"/>
    </location>
</feature>
<dbReference type="InterPro" id="IPR029062">
    <property type="entry name" value="Class_I_gatase-like"/>
</dbReference>
<dbReference type="Gene3D" id="3.40.50.410">
    <property type="entry name" value="von Willebrand factor, type A domain"/>
    <property type="match status" value="1"/>
</dbReference>
<feature type="compositionally biased region" description="Basic and acidic residues" evidence="2">
    <location>
        <begin position="200"/>
        <end position="245"/>
    </location>
</feature>
<feature type="compositionally biased region" description="Polar residues" evidence="2">
    <location>
        <begin position="397"/>
        <end position="408"/>
    </location>
</feature>
<feature type="compositionally biased region" description="Low complexity" evidence="2">
    <location>
        <begin position="461"/>
        <end position="475"/>
    </location>
</feature>
<accession>A0ABP0L002</accession>
<dbReference type="EMBL" id="CAXAMM010013680">
    <property type="protein sequence ID" value="CAK9031969.1"/>
    <property type="molecule type" value="Genomic_DNA"/>
</dbReference>
<feature type="compositionally biased region" description="Basic and acidic residues" evidence="2">
    <location>
        <begin position="476"/>
        <end position="494"/>
    </location>
</feature>
<feature type="transmembrane region" description="Helical" evidence="3">
    <location>
        <begin position="707"/>
        <end position="727"/>
    </location>
</feature>
<dbReference type="Pfam" id="PF13519">
    <property type="entry name" value="VWA_2"/>
    <property type="match status" value="1"/>
</dbReference>
<evidence type="ECO:0000313" key="6">
    <source>
        <dbReference type="Proteomes" id="UP001642464"/>
    </source>
</evidence>
<proteinExistence type="predicted"/>
<keyword evidence="1" id="KW-0175">Coiled coil</keyword>
<evidence type="ECO:0000256" key="1">
    <source>
        <dbReference type="SAM" id="Coils"/>
    </source>
</evidence>
<keyword evidence="3" id="KW-1133">Transmembrane helix</keyword>
<feature type="compositionally biased region" description="Low complexity" evidence="2">
    <location>
        <begin position="424"/>
        <end position="449"/>
    </location>
</feature>
<dbReference type="SUPFAM" id="SSF53300">
    <property type="entry name" value="vWA-like"/>
    <property type="match status" value="1"/>
</dbReference>
<keyword evidence="3" id="KW-0812">Transmembrane</keyword>
<protein>
    <submittedName>
        <fullName evidence="5">Midasin (Dynein-related AAA-ATPase mdn1) (MIDAS-containing protein)</fullName>
    </submittedName>
</protein>
<dbReference type="Gene3D" id="3.40.50.880">
    <property type="match status" value="1"/>
</dbReference>
<feature type="non-terminal residue" evidence="5">
    <location>
        <position position="1"/>
    </location>
</feature>
<reference evidence="5 6" key="1">
    <citation type="submission" date="2024-02" db="EMBL/GenBank/DDBJ databases">
        <authorList>
            <person name="Chen Y."/>
            <person name="Shah S."/>
            <person name="Dougan E. K."/>
            <person name="Thang M."/>
            <person name="Chan C."/>
        </authorList>
    </citation>
    <scope>NUCLEOTIDE SEQUENCE [LARGE SCALE GENOMIC DNA]</scope>
</reference>
<dbReference type="InterPro" id="IPR002035">
    <property type="entry name" value="VWF_A"/>
</dbReference>
<feature type="region of interest" description="Disordered" evidence="2">
    <location>
        <begin position="200"/>
        <end position="578"/>
    </location>
</feature>
<feature type="transmembrane region" description="Helical" evidence="3">
    <location>
        <begin position="675"/>
        <end position="695"/>
    </location>
</feature>
<evidence type="ECO:0000313" key="5">
    <source>
        <dbReference type="EMBL" id="CAK9031969.1"/>
    </source>
</evidence>
<evidence type="ECO:0000256" key="2">
    <source>
        <dbReference type="SAM" id="MobiDB-lite"/>
    </source>
</evidence>
<sequence>AVLLSGSKREEDAGFSGLAVQRAESIADGIKPTEVVPIRLSRVAFIGPLTVGLAVAAAAFLPPWGYQPIAEETSVTRADPQQVEQARQGIEGLAQALEQQASEAGLDQQDETSDRVRRELERLREIEEELAGGSRDPQEAVTEAAAAATEAAEALEDDARQRELADEALRDALAKLEKTADTERLKEDSLRGAAERLADALESGDLERAAEAAQELQDRSRDADVSESERREAAERLREMAERLDQQAGQEDAPTPDESAQSTPPQGQESEPPPQGQSEPERSEDPQQEPKGDEPQEQREPSSEASQSEGERETSREEQQQAGGEGADQSREAEEQREQAQQDSQEQQRRLNGERQQETGESAESGQRDQGQTESSQSEPAQTEPTGSEPGRPDPSQPETGDQQTTEPQARPGQDPSQPERGQPEPSQSEPGPSEEGQPEQVGEQSGEQPEQRQGEQAGDGASEQAESQEGSQEGEQQRDLSERLRELADRPRDAQQQQEQAEDLRQRAREAFENMSPQEQRELLDRLREQGQEDPQGQEGLMPRGEPGDEPGAEQGQLGEELAGEGEGQPLDARDVDPWRRELMDLPESDASDSEAMRTVAEWFGEGRDAPGDGSSRATEDVLRAARGAQDAIERERVPRRRSELIRKVFQRYAERFAERAPTSSGEQFAFDNAWWLMVAIAAVPLGVMALAAFRTMTRTRRSTAVMARLVLFTLIALALAGVSGIRENDRMAVVVAVDVSGSVLRYGPSDDDGGSPVLNARAFVERAGEARERDDMLGVLAFADQPVPVLSPSSGPVADRALPELGEGGTDIASALNAAAAMIPTDAAGRIILISDGNATTGDELATAERLARARTLGEGARGGLPIDVVPIEYLVQREVLVEFVDAPPRAARGSVTPVRVGLRATAPAAGTLRLLLNGQDIGQERRVLLDAGRSVEPFQVPLPEGRIHRFEAVFEPEEREGVVADTTLANNSGRAFTISPGDGAVLFVRGDGAAQGQTLAQTLERLGLTVERRSPVGVPTDLVEFEAYDLVLLVGVGADEVPQDAQDALATFVTELGGGLIM</sequence>
<evidence type="ECO:0000256" key="3">
    <source>
        <dbReference type="SAM" id="Phobius"/>
    </source>
</evidence>
<feature type="coiled-coil region" evidence="1">
    <location>
        <begin position="83"/>
        <end position="158"/>
    </location>
</feature>
<keyword evidence="3" id="KW-0472">Membrane</keyword>
<dbReference type="SMART" id="SM00327">
    <property type="entry name" value="VWA"/>
    <property type="match status" value="1"/>
</dbReference>
<evidence type="ECO:0000259" key="4">
    <source>
        <dbReference type="SMART" id="SM00327"/>
    </source>
</evidence>
<feature type="compositionally biased region" description="Basic and acidic residues" evidence="2">
    <location>
        <begin position="520"/>
        <end position="532"/>
    </location>
</feature>
<gene>
    <name evidence="5" type="ORF">SCF082_LOCUS19865</name>
</gene>
<feature type="compositionally biased region" description="Basic and acidic residues" evidence="2">
    <location>
        <begin position="328"/>
        <end position="358"/>
    </location>
</feature>
<dbReference type="InterPro" id="IPR036465">
    <property type="entry name" value="vWFA_dom_sf"/>
</dbReference>
<dbReference type="PANTHER" id="PTHR37947">
    <property type="entry name" value="BLL2462 PROTEIN"/>
    <property type="match status" value="1"/>
</dbReference>
<keyword evidence="6" id="KW-1185">Reference proteome</keyword>
<feature type="compositionally biased region" description="Basic and acidic residues" evidence="2">
    <location>
        <begin position="503"/>
        <end position="513"/>
    </location>
</feature>
<organism evidence="5 6">
    <name type="scientific">Durusdinium trenchii</name>
    <dbReference type="NCBI Taxonomy" id="1381693"/>
    <lineage>
        <taxon>Eukaryota</taxon>
        <taxon>Sar</taxon>
        <taxon>Alveolata</taxon>
        <taxon>Dinophyceae</taxon>
        <taxon>Suessiales</taxon>
        <taxon>Symbiodiniaceae</taxon>
        <taxon>Durusdinium</taxon>
    </lineage>
</organism>
<feature type="compositionally biased region" description="Basic and acidic residues" evidence="2">
    <location>
        <begin position="309"/>
        <end position="319"/>
    </location>
</feature>
<dbReference type="SUPFAM" id="SSF52317">
    <property type="entry name" value="Class I glutamine amidotransferase-like"/>
    <property type="match status" value="1"/>
</dbReference>
<dbReference type="Proteomes" id="UP001642464">
    <property type="component" value="Unassembled WGS sequence"/>
</dbReference>